<protein>
    <submittedName>
        <fullName evidence="1">Uncharacterized protein</fullName>
    </submittedName>
</protein>
<evidence type="ECO:0000313" key="2">
    <source>
        <dbReference type="Proteomes" id="UP001176940"/>
    </source>
</evidence>
<gene>
    <name evidence="1" type="ORF">RIMI_LOCUS2635993</name>
</gene>
<reference evidence="1" key="1">
    <citation type="submission" date="2023-07" db="EMBL/GenBank/DDBJ databases">
        <authorList>
            <person name="Stuckert A."/>
        </authorList>
    </citation>
    <scope>NUCLEOTIDE SEQUENCE</scope>
</reference>
<accession>A0ABN9KVQ2</accession>
<keyword evidence="2" id="KW-1185">Reference proteome</keyword>
<evidence type="ECO:0000313" key="1">
    <source>
        <dbReference type="EMBL" id="CAJ0925945.1"/>
    </source>
</evidence>
<dbReference type="Proteomes" id="UP001176940">
    <property type="component" value="Unassembled WGS sequence"/>
</dbReference>
<organism evidence="1 2">
    <name type="scientific">Ranitomeya imitator</name>
    <name type="common">mimic poison frog</name>
    <dbReference type="NCBI Taxonomy" id="111125"/>
    <lineage>
        <taxon>Eukaryota</taxon>
        <taxon>Metazoa</taxon>
        <taxon>Chordata</taxon>
        <taxon>Craniata</taxon>
        <taxon>Vertebrata</taxon>
        <taxon>Euteleostomi</taxon>
        <taxon>Amphibia</taxon>
        <taxon>Batrachia</taxon>
        <taxon>Anura</taxon>
        <taxon>Neobatrachia</taxon>
        <taxon>Hyloidea</taxon>
        <taxon>Dendrobatidae</taxon>
        <taxon>Dendrobatinae</taxon>
        <taxon>Ranitomeya</taxon>
    </lineage>
</organism>
<dbReference type="EMBL" id="CAUEEQ010003741">
    <property type="protein sequence ID" value="CAJ0925945.1"/>
    <property type="molecule type" value="Genomic_DNA"/>
</dbReference>
<proteinExistence type="predicted"/>
<comment type="caution">
    <text evidence="1">The sequence shown here is derived from an EMBL/GenBank/DDBJ whole genome shotgun (WGS) entry which is preliminary data.</text>
</comment>
<sequence length="142" mass="16309">MKNCGDLNEITMSKRERSYYGTVHIEKMSERWIMEWNRDMGIGGLSLYLTDSPSDREPSCFELEAVTNIQHKNPQSDISPLCSFYKQSCPAPLSIAACTRLAEEKCRQKQRRCGESLCFHQTLLQGRYELRIQHDAGDSAKL</sequence>
<name>A0ABN9KVQ2_9NEOB</name>